<dbReference type="AlphaFoldDB" id="A0A0P1HCC9"/>
<evidence type="ECO:0008006" key="3">
    <source>
        <dbReference type="Google" id="ProtNLM"/>
    </source>
</evidence>
<dbReference type="Gene3D" id="3.10.129.10">
    <property type="entry name" value="Hotdog Thioesterase"/>
    <property type="match status" value="1"/>
</dbReference>
<evidence type="ECO:0000313" key="2">
    <source>
        <dbReference type="Proteomes" id="UP000051681"/>
    </source>
</evidence>
<dbReference type="PANTHER" id="PTHR12475">
    <property type="match status" value="1"/>
</dbReference>
<dbReference type="OrthoDB" id="3727779at2"/>
<dbReference type="CDD" id="cd00586">
    <property type="entry name" value="4HBT"/>
    <property type="match status" value="1"/>
</dbReference>
<gene>
    <name evidence="1" type="ORF">TM5383_01716</name>
</gene>
<accession>A0A0P1HCC9</accession>
<dbReference type="InterPro" id="IPR029069">
    <property type="entry name" value="HotDog_dom_sf"/>
</dbReference>
<reference evidence="1 2" key="1">
    <citation type="submission" date="2015-09" db="EMBL/GenBank/DDBJ databases">
        <authorList>
            <consortium name="Swine Surveillance"/>
        </authorList>
    </citation>
    <scope>NUCLEOTIDE SEQUENCE [LARGE SCALE GENOMIC DNA]</scope>
    <source>
        <strain evidence="1 2">CECT 8383</strain>
    </source>
</reference>
<dbReference type="InterPro" id="IPR051490">
    <property type="entry name" value="THEM6_lcsJ_thioesterase"/>
</dbReference>
<name>A0A0P1HCC9_9RHOB</name>
<organism evidence="1 2">
    <name type="scientific">Thalassovita mediterranea</name>
    <dbReference type="NCBI Taxonomy" id="340021"/>
    <lineage>
        <taxon>Bacteria</taxon>
        <taxon>Pseudomonadati</taxon>
        <taxon>Pseudomonadota</taxon>
        <taxon>Alphaproteobacteria</taxon>
        <taxon>Rhodobacterales</taxon>
        <taxon>Roseobacteraceae</taxon>
        <taxon>Thalassovita</taxon>
    </lineage>
</organism>
<sequence length="177" mass="20703">MYPYLRMMKEIIKNRKAPPLAFDEVHVSHHRVWLSDIDQFIELNNGRTLMLYDLGRVPMGLRVGLSGAMRANCWGMAVAGACVRYRRRLRPFEKFEMRTRGLGWDERFFYIDQQIWKQDGECANHAVFRTAVTDRNGIVPTAKVIAAIDSNAENKPLPDWVQDWLEAEDNRPWPPQR</sequence>
<proteinExistence type="predicted"/>
<dbReference type="EMBL" id="CYSF01000007">
    <property type="protein sequence ID" value="CUH84505.1"/>
    <property type="molecule type" value="Genomic_DNA"/>
</dbReference>
<dbReference type="PANTHER" id="PTHR12475:SF4">
    <property type="entry name" value="PROTEIN THEM6"/>
    <property type="match status" value="1"/>
</dbReference>
<keyword evidence="2" id="KW-1185">Reference proteome</keyword>
<dbReference type="Proteomes" id="UP000051681">
    <property type="component" value="Unassembled WGS sequence"/>
</dbReference>
<dbReference type="STRING" id="340021.TM5383_01716"/>
<evidence type="ECO:0000313" key="1">
    <source>
        <dbReference type="EMBL" id="CUH84505.1"/>
    </source>
</evidence>
<dbReference type="Pfam" id="PF13279">
    <property type="entry name" value="4HBT_2"/>
    <property type="match status" value="1"/>
</dbReference>
<dbReference type="RefSeq" id="WP_058318607.1">
    <property type="nucleotide sequence ID" value="NZ_CYSF01000007.1"/>
</dbReference>
<protein>
    <recommendedName>
        <fullName evidence="3">Thioesterase superfamily protein</fullName>
    </recommendedName>
</protein>
<dbReference type="SUPFAM" id="SSF54637">
    <property type="entry name" value="Thioesterase/thiol ester dehydrase-isomerase"/>
    <property type="match status" value="1"/>
</dbReference>